<dbReference type="InterPro" id="IPR015424">
    <property type="entry name" value="PyrdxlP-dep_Trfase"/>
</dbReference>
<feature type="domain" description="Aminotransferase class I/classII large" evidence="3">
    <location>
        <begin position="74"/>
        <end position="406"/>
    </location>
</feature>
<dbReference type="PANTHER" id="PTHR43795">
    <property type="entry name" value="BIFUNCTIONAL ASPARTATE AMINOTRANSFERASE AND GLUTAMATE/ASPARTATE-PREPHENATE AMINOTRANSFERASE-RELATED"/>
    <property type="match status" value="1"/>
</dbReference>
<dbReference type="Pfam" id="PF00155">
    <property type="entry name" value="Aminotran_1_2"/>
    <property type="match status" value="1"/>
</dbReference>
<sequence length="412" mass="44997">MLSTRGQKSAASQDIRWRFAPGGNNRYDKVTNPRGVVPFGTAENCLMHKELKEFVAQNVKIPSVAFTYRFSTAGGPRFSIALAAHVNEYFHPFSPIKAEDTITASGLTAIHAMLGYSLGDPGDAILVARPIYGRFELDFGNTAGLEIVYADVAGADPFEEEAVGAYEHALAEASSRGVNVKAVLIVNPNNPLGRCYPSATLRQIMSFCQKHDLHLISDEVYALSVYPTSEPDPTPFTSVLTLDSSSLIDQDKLHVLYGMSKDFAAAGLRLGTLISRNKLLLKSLAANIRFHNPSGMSVAIGTAILEDRTFVKSFLEMSRARLAGAREYAVDCLQAAGVKIASGGNAGFFLYIDLSPWLPHGLEGKEREYALAQRLLDGGVGLHPCEEHNEKPGWFRLVFSLERELLFEGLKR</sequence>
<evidence type="ECO:0000259" key="3">
    <source>
        <dbReference type="Pfam" id="PF00155"/>
    </source>
</evidence>
<dbReference type="GO" id="GO:0008483">
    <property type="term" value="F:transaminase activity"/>
    <property type="evidence" value="ECO:0007669"/>
    <property type="project" value="UniProtKB-KW"/>
</dbReference>
<proteinExistence type="inferred from homology"/>
<dbReference type="Proteomes" id="UP000235786">
    <property type="component" value="Unassembled WGS sequence"/>
</dbReference>
<accession>A0A2J6RQT2</accession>
<dbReference type="AlphaFoldDB" id="A0A2J6RQT2"/>
<dbReference type="GO" id="GO:0030170">
    <property type="term" value="F:pyridoxal phosphate binding"/>
    <property type="evidence" value="ECO:0007669"/>
    <property type="project" value="InterPro"/>
</dbReference>
<evidence type="ECO:0000313" key="5">
    <source>
        <dbReference type="Proteomes" id="UP000235786"/>
    </source>
</evidence>
<evidence type="ECO:0000313" key="4">
    <source>
        <dbReference type="EMBL" id="PMD40867.1"/>
    </source>
</evidence>
<keyword evidence="2" id="KW-0663">Pyridoxal phosphate</keyword>
<name>A0A2J6RQT2_HYAVF</name>
<dbReference type="SUPFAM" id="SSF53383">
    <property type="entry name" value="PLP-dependent transferases"/>
    <property type="match status" value="1"/>
</dbReference>
<dbReference type="InterPro" id="IPR050478">
    <property type="entry name" value="Ethylene_sulfur-biosynth"/>
</dbReference>
<organism evidence="4 5">
    <name type="scientific">Hyaloscypha variabilis (strain UAMH 11265 / GT02V1 / F)</name>
    <name type="common">Meliniomyces variabilis</name>
    <dbReference type="NCBI Taxonomy" id="1149755"/>
    <lineage>
        <taxon>Eukaryota</taxon>
        <taxon>Fungi</taxon>
        <taxon>Dikarya</taxon>
        <taxon>Ascomycota</taxon>
        <taxon>Pezizomycotina</taxon>
        <taxon>Leotiomycetes</taxon>
        <taxon>Helotiales</taxon>
        <taxon>Hyaloscyphaceae</taxon>
        <taxon>Hyaloscypha</taxon>
        <taxon>Hyaloscypha variabilis</taxon>
    </lineage>
</organism>
<evidence type="ECO:0000256" key="1">
    <source>
        <dbReference type="ARBA" id="ARBA00007441"/>
    </source>
</evidence>
<dbReference type="STRING" id="1149755.A0A2J6RQT2"/>
<evidence type="ECO:0000256" key="2">
    <source>
        <dbReference type="ARBA" id="ARBA00022898"/>
    </source>
</evidence>
<comment type="similarity">
    <text evidence="1">Belongs to the class-I pyridoxal-phosphate-dependent aminotransferase family.</text>
</comment>
<keyword evidence="4" id="KW-0808">Transferase</keyword>
<protein>
    <submittedName>
        <fullName evidence="4">Putative aspartate aminotransferase</fullName>
    </submittedName>
</protein>
<dbReference type="InterPro" id="IPR004839">
    <property type="entry name" value="Aminotransferase_I/II_large"/>
</dbReference>
<dbReference type="InterPro" id="IPR015421">
    <property type="entry name" value="PyrdxlP-dep_Trfase_major"/>
</dbReference>
<dbReference type="Gene3D" id="3.90.1150.10">
    <property type="entry name" value="Aspartate Aminotransferase, domain 1"/>
    <property type="match status" value="1"/>
</dbReference>
<dbReference type="PROSITE" id="PS00105">
    <property type="entry name" value="AA_TRANSFER_CLASS_1"/>
    <property type="match status" value="1"/>
</dbReference>
<dbReference type="EMBL" id="KZ613945">
    <property type="protein sequence ID" value="PMD40867.1"/>
    <property type="molecule type" value="Genomic_DNA"/>
</dbReference>
<keyword evidence="5" id="KW-1185">Reference proteome</keyword>
<reference evidence="4 5" key="1">
    <citation type="submission" date="2016-04" db="EMBL/GenBank/DDBJ databases">
        <title>A degradative enzymes factory behind the ericoid mycorrhizal symbiosis.</title>
        <authorList>
            <consortium name="DOE Joint Genome Institute"/>
            <person name="Martino E."/>
            <person name="Morin E."/>
            <person name="Grelet G."/>
            <person name="Kuo A."/>
            <person name="Kohler A."/>
            <person name="Daghino S."/>
            <person name="Barry K."/>
            <person name="Choi C."/>
            <person name="Cichocki N."/>
            <person name="Clum A."/>
            <person name="Copeland A."/>
            <person name="Hainaut M."/>
            <person name="Haridas S."/>
            <person name="Labutti K."/>
            <person name="Lindquist E."/>
            <person name="Lipzen A."/>
            <person name="Khouja H.-R."/>
            <person name="Murat C."/>
            <person name="Ohm R."/>
            <person name="Olson A."/>
            <person name="Spatafora J."/>
            <person name="Veneault-Fourrey C."/>
            <person name="Henrissat B."/>
            <person name="Grigoriev I."/>
            <person name="Martin F."/>
            <person name="Perotto S."/>
        </authorList>
    </citation>
    <scope>NUCLEOTIDE SEQUENCE [LARGE SCALE GENOMIC DNA]</scope>
    <source>
        <strain evidence="4 5">F</strain>
    </source>
</reference>
<keyword evidence="4" id="KW-0032">Aminotransferase</keyword>
<dbReference type="Gene3D" id="3.40.640.10">
    <property type="entry name" value="Type I PLP-dependent aspartate aminotransferase-like (Major domain)"/>
    <property type="match status" value="1"/>
</dbReference>
<dbReference type="CDD" id="cd00609">
    <property type="entry name" value="AAT_like"/>
    <property type="match status" value="1"/>
</dbReference>
<dbReference type="InterPro" id="IPR004838">
    <property type="entry name" value="NHTrfase_class1_PyrdxlP-BS"/>
</dbReference>
<dbReference type="OrthoDB" id="7042322at2759"/>
<dbReference type="InterPro" id="IPR015422">
    <property type="entry name" value="PyrdxlP-dep_Trfase_small"/>
</dbReference>
<dbReference type="PANTHER" id="PTHR43795:SF39">
    <property type="entry name" value="AMINOTRANSFERASE CLASS I_CLASSII DOMAIN-CONTAINING PROTEIN"/>
    <property type="match status" value="1"/>
</dbReference>
<dbReference type="GO" id="GO:0006520">
    <property type="term" value="P:amino acid metabolic process"/>
    <property type="evidence" value="ECO:0007669"/>
    <property type="project" value="TreeGrafter"/>
</dbReference>
<gene>
    <name evidence="4" type="ORF">L207DRAFT_554453</name>
</gene>
<dbReference type="PRINTS" id="PR00753">
    <property type="entry name" value="ACCSYNTHASE"/>
</dbReference>